<evidence type="ECO:0000259" key="6">
    <source>
        <dbReference type="Pfam" id="PF04893"/>
    </source>
</evidence>
<name>A0A1A8TQP2_9GAMM</name>
<gene>
    <name evidence="7" type="primary">yohC_2</name>
    <name evidence="7" type="ORF">MAQ5080_03416</name>
</gene>
<feature type="transmembrane region" description="Helical" evidence="5">
    <location>
        <begin position="34"/>
        <end position="55"/>
    </location>
</feature>
<evidence type="ECO:0000256" key="1">
    <source>
        <dbReference type="ARBA" id="ARBA00004141"/>
    </source>
</evidence>
<feature type="transmembrane region" description="Helical" evidence="5">
    <location>
        <begin position="131"/>
        <end position="150"/>
    </location>
</feature>
<evidence type="ECO:0000256" key="3">
    <source>
        <dbReference type="ARBA" id="ARBA00022989"/>
    </source>
</evidence>
<evidence type="ECO:0000313" key="8">
    <source>
        <dbReference type="Proteomes" id="UP000092627"/>
    </source>
</evidence>
<dbReference type="Proteomes" id="UP000092627">
    <property type="component" value="Unassembled WGS sequence"/>
</dbReference>
<dbReference type="InterPro" id="IPR006977">
    <property type="entry name" value="Yip1_dom"/>
</dbReference>
<dbReference type="RefSeq" id="WP_067213474.1">
    <property type="nucleotide sequence ID" value="NZ_FLOC01000031.1"/>
</dbReference>
<dbReference type="Pfam" id="PF04893">
    <property type="entry name" value="Yip1"/>
    <property type="match status" value="1"/>
</dbReference>
<evidence type="ECO:0000256" key="5">
    <source>
        <dbReference type="SAM" id="Phobius"/>
    </source>
</evidence>
<feature type="domain" description="Yip1" evidence="6">
    <location>
        <begin position="7"/>
        <end position="181"/>
    </location>
</feature>
<feature type="transmembrane region" description="Helical" evidence="5">
    <location>
        <begin position="171"/>
        <end position="193"/>
    </location>
</feature>
<feature type="transmembrane region" description="Helical" evidence="5">
    <location>
        <begin position="75"/>
        <end position="95"/>
    </location>
</feature>
<dbReference type="GO" id="GO:0016020">
    <property type="term" value="C:membrane"/>
    <property type="evidence" value="ECO:0007669"/>
    <property type="project" value="UniProtKB-SubCell"/>
</dbReference>
<dbReference type="OrthoDB" id="9808452at2"/>
<dbReference type="EMBL" id="FLOC01000031">
    <property type="protein sequence ID" value="SBS36299.1"/>
    <property type="molecule type" value="Genomic_DNA"/>
</dbReference>
<keyword evidence="2 5" id="KW-0812">Transmembrane</keyword>
<accession>A0A1A8TQP2</accession>
<evidence type="ECO:0000256" key="2">
    <source>
        <dbReference type="ARBA" id="ARBA00022692"/>
    </source>
</evidence>
<evidence type="ECO:0000256" key="4">
    <source>
        <dbReference type="ARBA" id="ARBA00023136"/>
    </source>
</evidence>
<feature type="transmembrane region" description="Helical" evidence="5">
    <location>
        <begin position="107"/>
        <end position="125"/>
    </location>
</feature>
<organism evidence="7 8">
    <name type="scientific">Marinomonas aquimarina</name>
    <dbReference type="NCBI Taxonomy" id="295068"/>
    <lineage>
        <taxon>Bacteria</taxon>
        <taxon>Pseudomonadati</taxon>
        <taxon>Pseudomonadota</taxon>
        <taxon>Gammaproteobacteria</taxon>
        <taxon>Oceanospirillales</taxon>
        <taxon>Oceanospirillaceae</taxon>
        <taxon>Marinomonas</taxon>
    </lineage>
</organism>
<reference evidence="7 8" key="1">
    <citation type="submission" date="2016-06" db="EMBL/GenBank/DDBJ databases">
        <authorList>
            <person name="Kjaerup R.B."/>
            <person name="Dalgaard T.S."/>
            <person name="Juul-Madsen H.R."/>
        </authorList>
    </citation>
    <scope>NUCLEOTIDE SEQUENCE [LARGE SCALE GENOMIC DNA]</scope>
    <source>
        <strain evidence="7 8">CECT 5080</strain>
    </source>
</reference>
<protein>
    <submittedName>
        <fullName evidence="7">Inner membrane protein YohC</fullName>
    </submittedName>
</protein>
<dbReference type="STRING" id="295068.MAQ5080_03416"/>
<dbReference type="AlphaFoldDB" id="A0A1A8TQP2"/>
<keyword evidence="8" id="KW-1185">Reference proteome</keyword>
<keyword evidence="3 5" id="KW-1133">Transmembrane helix</keyword>
<keyword evidence="4 5" id="KW-0472">Membrane</keyword>
<evidence type="ECO:0000313" key="7">
    <source>
        <dbReference type="EMBL" id="SBS36299.1"/>
    </source>
</evidence>
<comment type="subcellular location">
    <subcellularLocation>
        <location evidence="1">Membrane</location>
        <topology evidence="1">Multi-pass membrane protein</topology>
    </subcellularLocation>
</comment>
<sequence>MYVQHVFGLVSHPKEEWEDIVEERHSIFQCYVRYLIWLAAIPALSLLYGTTQVGWSLSGGDVVRLTVDSAVPIAISFYVALLVAVAVMAYAMYWMEKTYGVDASLDRCFVVITYTATPLFIAGFAGLYPVMWFDALVGLVAVSYAIYLLLKGTPVMGHISEERGFLFSMSIATVGLCVLVGLLAFSVILWMSAMPPVFIR</sequence>
<proteinExistence type="predicted"/>